<dbReference type="GO" id="GO:0004565">
    <property type="term" value="F:beta-galactosidase activity"/>
    <property type="evidence" value="ECO:0007669"/>
    <property type="project" value="UniProtKB-EC"/>
</dbReference>
<dbReference type="InterPro" id="IPR017853">
    <property type="entry name" value="GH"/>
</dbReference>
<dbReference type="InterPro" id="IPR003476">
    <property type="entry name" value="Glyco_hydro_42"/>
</dbReference>
<comment type="caution">
    <text evidence="12">The sequence shown here is derived from an EMBL/GenBank/DDBJ whole genome shotgun (WGS) entry which is preliminary data.</text>
</comment>
<dbReference type="PIRSF" id="PIRSF001084">
    <property type="entry name" value="B-galactosidase"/>
    <property type="match status" value="1"/>
</dbReference>
<organism evidence="12 13">
    <name type="scientific">Lacisediminihabitans changchengi</name>
    <dbReference type="NCBI Taxonomy" id="2787634"/>
    <lineage>
        <taxon>Bacteria</taxon>
        <taxon>Bacillati</taxon>
        <taxon>Actinomycetota</taxon>
        <taxon>Actinomycetes</taxon>
        <taxon>Micrococcales</taxon>
        <taxon>Microbacteriaceae</taxon>
        <taxon>Lacisediminihabitans</taxon>
    </lineage>
</organism>
<feature type="binding site" evidence="9">
    <location>
        <position position="179"/>
    </location>
    <ligand>
        <name>Zn(2+)</name>
        <dbReference type="ChEBI" id="CHEBI:29105"/>
    </ligand>
</feature>
<keyword evidence="5 6" id="KW-0326">Glycosidase</keyword>
<dbReference type="PANTHER" id="PTHR36447:SF1">
    <property type="entry name" value="BETA-GALACTOSIDASE GANA"/>
    <property type="match status" value="1"/>
</dbReference>
<evidence type="ECO:0000313" key="12">
    <source>
        <dbReference type="EMBL" id="MBK4348783.1"/>
    </source>
</evidence>
<dbReference type="Gene3D" id="3.20.20.80">
    <property type="entry name" value="Glycosidases"/>
    <property type="match status" value="1"/>
</dbReference>
<feature type="binding site" evidence="8">
    <location>
        <position position="168"/>
    </location>
    <ligand>
        <name>substrate</name>
    </ligand>
</feature>
<evidence type="ECO:0000259" key="11">
    <source>
        <dbReference type="Pfam" id="PF08532"/>
    </source>
</evidence>
<keyword evidence="13" id="KW-1185">Reference proteome</keyword>
<feature type="binding site" evidence="8">
    <location>
        <position position="334"/>
    </location>
    <ligand>
        <name>substrate</name>
    </ligand>
</feature>
<feature type="binding site" evidence="8">
    <location>
        <position position="130"/>
    </location>
    <ligand>
        <name>substrate</name>
    </ligand>
</feature>
<sequence length="681" mass="74680">MPGAKSDIQSDADAGAVREHPEFRSVGIEFGCDYNPEQWDPTVWFDDVRLMRELGVTLVAINVFGWALVEKSPGVFDFDQLDSVIDMLHANGIGVNLGTGTSSPPPWLTTLHPEILPSVKDGTTRWPGGRQAWCPSSPVFRTYALRLVAATAERYGNHPAVRLWHVSNELGCHNALCYCDTSALAFRRWLRERYVTVDALNAAWGTTFWSQNYGSFDEVLPPRATLSTTNPTQELDFLRFSSDEILDYYRAEADLIRTHSSAPVTTNFMITAHIRTQDYWEYAKYVDVVANDHYLDHRLADPVAELSFSDDLTRGIAGGQPWLLMEQSTSAVNWQPRNIAKAPGELVRTSLTHLARGADGIAFFQWRASTQGSEQFHSAMLPHAGTDTKVWREVTELGHVLGSVREVAGSRVVADVAIVFGWDAWWATDLDNHPSKDVRYLEQAHRAYAALRAIGATVDFVAPGADLTDYRLVVVPSLFLMSDGDAAAIEQYVSRGGNLLVTFFSGIVDEDNRVRLGGYPGALRDVLGISTEEFFPLRGDETAALDDGSLGELWSEWITLRGASAVSRYTEGPLAGLPAVTRFGSAWYAGTALDAPSFARLMLRVATEAGVSLATELAAAGGELVVRRSTEADFIFIINHSMGTITHQGISGVELITGEPVTDILDIPAGTVRVVRAPLND</sequence>
<proteinExistence type="inferred from homology"/>
<evidence type="ECO:0000313" key="13">
    <source>
        <dbReference type="Proteomes" id="UP000636458"/>
    </source>
</evidence>
<dbReference type="GO" id="GO:0009341">
    <property type="term" value="C:beta-galactosidase complex"/>
    <property type="evidence" value="ECO:0007669"/>
    <property type="project" value="InterPro"/>
</dbReference>
<evidence type="ECO:0000256" key="8">
    <source>
        <dbReference type="PIRSR" id="PIRSR001084-2"/>
    </source>
</evidence>
<dbReference type="Gene3D" id="2.60.40.1180">
    <property type="entry name" value="Golgi alpha-mannosidase II"/>
    <property type="match status" value="1"/>
</dbReference>
<evidence type="ECO:0000256" key="4">
    <source>
        <dbReference type="ARBA" id="ARBA00022801"/>
    </source>
</evidence>
<accession>A0A934W3B6</accession>
<dbReference type="InterPro" id="IPR013738">
    <property type="entry name" value="Beta_galactosidase_Trimer"/>
</dbReference>
<comment type="catalytic activity">
    <reaction evidence="1 6">
        <text>Hydrolysis of terminal non-reducing beta-D-galactose residues in beta-D-galactosides.</text>
        <dbReference type="EC" id="3.2.1.23"/>
    </reaction>
</comment>
<dbReference type="GO" id="GO:0046872">
    <property type="term" value="F:metal ion binding"/>
    <property type="evidence" value="ECO:0007669"/>
    <property type="project" value="UniProtKB-KW"/>
</dbReference>
<feature type="binding site" evidence="9">
    <location>
        <position position="134"/>
    </location>
    <ligand>
        <name>Zn(2+)</name>
        <dbReference type="ChEBI" id="CHEBI:29105"/>
    </ligand>
</feature>
<keyword evidence="9" id="KW-0479">Metal-binding</keyword>
<dbReference type="InterPro" id="IPR029062">
    <property type="entry name" value="Class_I_gatase-like"/>
</dbReference>
<protein>
    <recommendedName>
        <fullName evidence="3 6">Beta-galactosidase</fullName>
        <shortName evidence="6">Beta-gal</shortName>
        <ecNumber evidence="3 6">3.2.1.23</ecNumber>
    </recommendedName>
</protein>
<evidence type="ECO:0000256" key="9">
    <source>
        <dbReference type="PIRSR" id="PIRSR001084-3"/>
    </source>
</evidence>
<dbReference type="Proteomes" id="UP000636458">
    <property type="component" value="Unassembled WGS sequence"/>
</dbReference>
<evidence type="ECO:0000256" key="3">
    <source>
        <dbReference type="ARBA" id="ARBA00012756"/>
    </source>
</evidence>
<keyword evidence="9" id="KW-0862">Zinc</keyword>
<dbReference type="InterPro" id="IPR013780">
    <property type="entry name" value="Glyco_hydro_b"/>
</dbReference>
<dbReference type="EC" id="3.2.1.23" evidence="3 6"/>
<dbReference type="CDD" id="cd03143">
    <property type="entry name" value="A4_beta-galactosidase_middle_domain"/>
    <property type="match status" value="1"/>
</dbReference>
<dbReference type="PANTHER" id="PTHR36447">
    <property type="entry name" value="BETA-GALACTOSIDASE GANA"/>
    <property type="match status" value="1"/>
</dbReference>
<gene>
    <name evidence="12" type="ORF">IV501_14170</name>
</gene>
<evidence type="ECO:0000256" key="6">
    <source>
        <dbReference type="PIRNR" id="PIRNR001084"/>
    </source>
</evidence>
<dbReference type="InterPro" id="IPR013529">
    <property type="entry name" value="Glyco_hydro_42_N"/>
</dbReference>
<feature type="active site" description="Nucleophile" evidence="7">
    <location>
        <position position="326"/>
    </location>
</feature>
<feature type="binding site" evidence="9">
    <location>
        <position position="177"/>
    </location>
    <ligand>
        <name>Zn(2+)</name>
        <dbReference type="ChEBI" id="CHEBI:29105"/>
    </ligand>
</feature>
<evidence type="ECO:0000256" key="2">
    <source>
        <dbReference type="ARBA" id="ARBA00005940"/>
    </source>
</evidence>
<name>A0A934W3B6_9MICO</name>
<feature type="domain" description="Beta-galactosidase trimerisation" evidence="11">
    <location>
        <begin position="414"/>
        <end position="611"/>
    </location>
</feature>
<dbReference type="SUPFAM" id="SSF52317">
    <property type="entry name" value="Class I glutamine amidotransferase-like"/>
    <property type="match status" value="1"/>
</dbReference>
<evidence type="ECO:0000256" key="7">
    <source>
        <dbReference type="PIRSR" id="PIRSR001084-1"/>
    </source>
</evidence>
<dbReference type="Pfam" id="PF02449">
    <property type="entry name" value="Glyco_hydro_42"/>
    <property type="match status" value="1"/>
</dbReference>
<reference evidence="12" key="1">
    <citation type="submission" date="2021-01" db="EMBL/GenBank/DDBJ databases">
        <title>Lacisediminihabitans sp. nov. strain G11-30, isolated from Antarctic Soil.</title>
        <authorList>
            <person name="Li J."/>
        </authorList>
    </citation>
    <scope>NUCLEOTIDE SEQUENCE</scope>
    <source>
        <strain evidence="12">G11-30</strain>
    </source>
</reference>
<comment type="similarity">
    <text evidence="2 6">Belongs to the glycosyl hydrolase 42 family.</text>
</comment>
<feature type="domain" description="Glycoside hydrolase family 42 N-terminal" evidence="10">
    <location>
        <begin position="33"/>
        <end position="401"/>
    </location>
</feature>
<evidence type="ECO:0000256" key="1">
    <source>
        <dbReference type="ARBA" id="ARBA00001412"/>
    </source>
</evidence>
<dbReference type="GO" id="GO:0005975">
    <property type="term" value="P:carbohydrate metabolic process"/>
    <property type="evidence" value="ECO:0007669"/>
    <property type="project" value="InterPro"/>
</dbReference>
<dbReference type="SUPFAM" id="SSF51445">
    <property type="entry name" value="(Trans)glycosidases"/>
    <property type="match status" value="1"/>
</dbReference>
<dbReference type="AlphaFoldDB" id="A0A934W3B6"/>
<dbReference type="EMBL" id="JAEPES010000005">
    <property type="protein sequence ID" value="MBK4348783.1"/>
    <property type="molecule type" value="Genomic_DNA"/>
</dbReference>
<dbReference type="Gene3D" id="3.40.50.880">
    <property type="match status" value="1"/>
</dbReference>
<feature type="active site" description="Proton donor" evidence="7">
    <location>
        <position position="169"/>
    </location>
</feature>
<dbReference type="Pfam" id="PF08532">
    <property type="entry name" value="Glyco_hydro_42M"/>
    <property type="match status" value="1"/>
</dbReference>
<evidence type="ECO:0000256" key="5">
    <source>
        <dbReference type="ARBA" id="ARBA00023295"/>
    </source>
</evidence>
<keyword evidence="4 6" id="KW-0378">Hydrolase</keyword>
<evidence type="ECO:0000259" key="10">
    <source>
        <dbReference type="Pfam" id="PF02449"/>
    </source>
</evidence>